<keyword evidence="3" id="KW-0808">Transferase</keyword>
<dbReference type="EMBL" id="HG793127">
    <property type="protein sequence ID" value="CDK26493.1"/>
    <property type="molecule type" value="Genomic_DNA"/>
</dbReference>
<reference evidence="8" key="1">
    <citation type="submission" date="2013-12" db="EMBL/GenBank/DDBJ databases">
        <authorList>
            <person name="Genoscope - CEA"/>
        </authorList>
    </citation>
    <scope>NUCLEOTIDE SEQUENCE</scope>
    <source>
        <strain evidence="8">CBS 1993</strain>
    </source>
</reference>
<dbReference type="InterPro" id="IPR035983">
    <property type="entry name" value="Hect_E3_ubiquitin_ligase"/>
</dbReference>
<evidence type="ECO:0000256" key="2">
    <source>
        <dbReference type="ARBA" id="ARBA00012485"/>
    </source>
</evidence>
<dbReference type="PROSITE" id="PS50237">
    <property type="entry name" value="HECT"/>
    <property type="match status" value="1"/>
</dbReference>
<dbReference type="PANTHER" id="PTHR45700">
    <property type="entry name" value="UBIQUITIN-PROTEIN LIGASE E3C"/>
    <property type="match status" value="1"/>
</dbReference>
<evidence type="ECO:0000256" key="3">
    <source>
        <dbReference type="ARBA" id="ARBA00022679"/>
    </source>
</evidence>
<dbReference type="STRING" id="1382522.W6MKH9"/>
<keyword evidence="4 5" id="KW-0833">Ubl conjugation pathway</keyword>
<proteinExistence type="predicted"/>
<dbReference type="Pfam" id="PF00632">
    <property type="entry name" value="HECT"/>
    <property type="match status" value="1"/>
</dbReference>
<reference evidence="8" key="2">
    <citation type="submission" date="2014-02" db="EMBL/GenBank/DDBJ databases">
        <title>Complete DNA sequence of /Kuraishia capsulata/ illustrates novel genomic features among budding yeasts (/Saccharomycotina/).</title>
        <authorList>
            <person name="Morales L."/>
            <person name="Noel B."/>
            <person name="Porcel B."/>
            <person name="Marcet-Houben M."/>
            <person name="Hullo M-F."/>
            <person name="Sacerdot C."/>
            <person name="Tekaia F."/>
            <person name="Leh-Louis V."/>
            <person name="Despons L."/>
            <person name="Khanna V."/>
            <person name="Aury J-M."/>
            <person name="Barbe V."/>
            <person name="Couloux A."/>
            <person name="Labadie K."/>
            <person name="Pelletier E."/>
            <person name="Souciet J-L."/>
            <person name="Boekhout T."/>
            <person name="Gabaldon T."/>
            <person name="Wincker P."/>
            <person name="Dujon B."/>
        </authorList>
    </citation>
    <scope>NUCLEOTIDE SEQUENCE</scope>
    <source>
        <strain evidence="8">CBS 1993</strain>
    </source>
</reference>
<dbReference type="EC" id="2.3.2.26" evidence="2"/>
<dbReference type="InterPro" id="IPR044611">
    <property type="entry name" value="E3A/B/C-like"/>
</dbReference>
<dbReference type="GeneID" id="34519884"/>
<evidence type="ECO:0000256" key="5">
    <source>
        <dbReference type="PROSITE-ProRule" id="PRU00104"/>
    </source>
</evidence>
<dbReference type="GO" id="GO:0061630">
    <property type="term" value="F:ubiquitin protein ligase activity"/>
    <property type="evidence" value="ECO:0007669"/>
    <property type="project" value="UniProtKB-EC"/>
</dbReference>
<dbReference type="Gene3D" id="3.30.2410.10">
    <property type="entry name" value="Hect, E3 ligase catalytic domain"/>
    <property type="match status" value="1"/>
</dbReference>
<dbReference type="PANTHER" id="PTHR45700:SF2">
    <property type="entry name" value="UBIQUITIN-PROTEIN LIGASE E3C"/>
    <property type="match status" value="1"/>
</dbReference>
<dbReference type="GO" id="GO:0000209">
    <property type="term" value="P:protein polyubiquitination"/>
    <property type="evidence" value="ECO:0007669"/>
    <property type="project" value="InterPro"/>
</dbReference>
<protein>
    <recommendedName>
        <fullName evidence="2">HECT-type E3 ubiquitin transferase</fullName>
        <ecNumber evidence="2">2.3.2.26</ecNumber>
    </recommendedName>
</protein>
<dbReference type="AlphaFoldDB" id="W6MKH9"/>
<accession>W6MKH9</accession>
<evidence type="ECO:0000256" key="1">
    <source>
        <dbReference type="ARBA" id="ARBA00000885"/>
    </source>
</evidence>
<dbReference type="RefSeq" id="XP_022458496.1">
    <property type="nucleotide sequence ID" value="XM_022602720.1"/>
</dbReference>
<evidence type="ECO:0000256" key="4">
    <source>
        <dbReference type="ARBA" id="ARBA00022786"/>
    </source>
</evidence>
<feature type="active site" description="Glycyl thioester intermediate" evidence="5">
    <location>
        <position position="1011"/>
    </location>
</feature>
<evidence type="ECO:0000313" key="9">
    <source>
        <dbReference type="Proteomes" id="UP000019384"/>
    </source>
</evidence>
<evidence type="ECO:0000259" key="7">
    <source>
        <dbReference type="PROSITE" id="PS50237"/>
    </source>
</evidence>
<dbReference type="Gene3D" id="3.90.1750.10">
    <property type="entry name" value="Hect, E3 ligase catalytic domains"/>
    <property type="match status" value="1"/>
</dbReference>
<name>W6MKH9_9ASCO</name>
<dbReference type="SUPFAM" id="SSF56204">
    <property type="entry name" value="Hect, E3 ligase catalytic domain"/>
    <property type="match status" value="1"/>
</dbReference>
<feature type="domain" description="HECT" evidence="7">
    <location>
        <begin position="648"/>
        <end position="1043"/>
    </location>
</feature>
<dbReference type="HOGENOM" id="CLU_002173_2_3_1"/>
<feature type="region of interest" description="Disordered" evidence="6">
    <location>
        <begin position="1"/>
        <end position="23"/>
    </location>
</feature>
<dbReference type="SMART" id="SM00119">
    <property type="entry name" value="HECTc"/>
    <property type="match status" value="1"/>
</dbReference>
<gene>
    <name evidence="8" type="ORF">KUCA_T00002465001</name>
</gene>
<keyword evidence="9" id="KW-1185">Reference proteome</keyword>
<dbReference type="OrthoDB" id="8068875at2759"/>
<evidence type="ECO:0000256" key="6">
    <source>
        <dbReference type="SAM" id="MobiDB-lite"/>
    </source>
</evidence>
<organism evidence="8 9">
    <name type="scientific">Kuraishia capsulata CBS 1993</name>
    <dbReference type="NCBI Taxonomy" id="1382522"/>
    <lineage>
        <taxon>Eukaryota</taxon>
        <taxon>Fungi</taxon>
        <taxon>Dikarya</taxon>
        <taxon>Ascomycota</taxon>
        <taxon>Saccharomycotina</taxon>
        <taxon>Pichiomycetes</taxon>
        <taxon>Pichiales</taxon>
        <taxon>Pichiaceae</taxon>
        <taxon>Kuraishia</taxon>
    </lineage>
</organism>
<evidence type="ECO:0000313" key="8">
    <source>
        <dbReference type="EMBL" id="CDK26493.1"/>
    </source>
</evidence>
<comment type="catalytic activity">
    <reaction evidence="1">
        <text>S-ubiquitinyl-[E2 ubiquitin-conjugating enzyme]-L-cysteine + [acceptor protein]-L-lysine = [E2 ubiquitin-conjugating enzyme]-L-cysteine + N(6)-ubiquitinyl-[acceptor protein]-L-lysine.</text>
        <dbReference type="EC" id="2.3.2.26"/>
    </reaction>
</comment>
<dbReference type="InterPro" id="IPR000569">
    <property type="entry name" value="HECT_dom"/>
</dbReference>
<dbReference type="GO" id="GO:0006511">
    <property type="term" value="P:ubiquitin-dependent protein catabolic process"/>
    <property type="evidence" value="ECO:0007669"/>
    <property type="project" value="TreeGrafter"/>
</dbReference>
<sequence length="1043" mass="119089">MSSMNFTGSSRRRNINLSGRSTSLGQNNKKFLLQIEKERGARSTQKQIRNAAVTIQSAIRKYNALEEAKEEMFSSWILRTKKIPFGDSEQYRRALAEFSFFFPRPAFQGTNQLDLVGPILEFFSTQTTDRVPWKTLSDFSWSIVSFCESIGRGDQRATSCHSINAIYELYELAREQASIIDNFDQSYTVLVSPLTKLASLITDGAIDVPDPNLVDTCFRLSGFNPEEVMVMLSKGGLSLERCELEFKGKYANQALLNIQSWISDNLDTVCDRISSNTAEGFLRFISNVTSPLVHTPPLYNWRLNPTTFLRSVSVHLRMRSMDWSSSDDDRAEADALVIHVTSRNFLTEVLTIIDATEHGVRKVAIPFFGALLQIEYPQNEHAKSRDLYRDDNRTTSRQQMMAFIICHLLKRGLVHEVFNLVSSDERLNQADFGSRGSSFDSKLFNFNHELWQALLFLQKLYANLLSSGIDGIFLKSEWLSKEHFCDLLKIELRLGKIFVQAGFFDPSYEGNDFKYLPDQQPKFAALADQTIELLRTAHSMNIVKEDFWTSGTLKLQPRNFLSFFRQISDSTQLRAELIGLMSEPASRSEATLFSLLMTLPFLFPFEKRVEMFQLLIDDSRGYETEKYHLEMRRDHALTRATMELANATSKDLKKPFSVKFVDQFGQEEAGIDGGGLTKELLTSLFKDSLDPEHGLPGVWARTKQDQLYPLPEYYLRCKMGQGNNLCSFIGLGSTSIEEFYPALFLTLGKLVGKCLRESILLDAPFAPFFLKKLLQSSHNPGKETVMFSDLRYYDEELYSNLQKMLTMSDEQIEELDMTFSITEKVPEWGSNETTWPWPPPDFLVEHDLSKLKLAASTVSVDLCPNGRKVRVTGANKYQFAFAMAKFKLDTSIRELSTCFTKGLFEAIPQAYLSLFDPNELQVLIAGAEKEMNIDDFKKNVEFGGYTEYDQTIKDLFSILENDFTKEDTRNFLRFVTSNPKAPLFGFKDLYPKFGIRNSGRDIKRLPTSSTCVNLLKLPDYRDRELLKQKLLYSIHSGAGFDLS</sequence>
<dbReference type="Proteomes" id="UP000019384">
    <property type="component" value="Unassembled WGS sequence"/>
</dbReference>
<dbReference type="Gene3D" id="3.30.2160.10">
    <property type="entry name" value="Hect, E3 ligase catalytic domain"/>
    <property type="match status" value="1"/>
</dbReference>